<sequence length="239" mass="26862">MMADLKVIFLFLLWKVQLSLADHREALLKKHHTTGSQNVPDFCVRRCSPSAVDLQVAVVRVSGNPCKCKAFGIDRLLDGIPDDGHVYLTKQKNIHKFIPDTTNLAFTTSIPMTMSQTQVTLTVTGPEELIWMMVQFDNNNDSVPLSAALMFDENMVYLHVMDNGHWGQFREAIPFNGSIPKYSRISTNVDQTGLFMLSIGDVAVKEGIKHPNVSILMATKLWILCHPSCNLKEIKFSKQ</sequence>
<reference evidence="2" key="1">
    <citation type="journal article" date="2019" name="bioRxiv">
        <title>The Genome of the Zebra Mussel, Dreissena polymorpha: A Resource for Invasive Species Research.</title>
        <authorList>
            <person name="McCartney M.A."/>
            <person name="Auch B."/>
            <person name="Kono T."/>
            <person name="Mallez S."/>
            <person name="Zhang Y."/>
            <person name="Obille A."/>
            <person name="Becker A."/>
            <person name="Abrahante J.E."/>
            <person name="Garbe J."/>
            <person name="Badalamenti J.P."/>
            <person name="Herman A."/>
            <person name="Mangelson H."/>
            <person name="Liachko I."/>
            <person name="Sullivan S."/>
            <person name="Sone E.D."/>
            <person name="Koren S."/>
            <person name="Silverstein K.A.T."/>
            <person name="Beckman K.B."/>
            <person name="Gohl D.M."/>
        </authorList>
    </citation>
    <scope>NUCLEOTIDE SEQUENCE</scope>
    <source>
        <strain evidence="2">Duluth1</strain>
        <tissue evidence="2">Whole animal</tissue>
    </source>
</reference>
<proteinExistence type="predicted"/>
<organism evidence="2 3">
    <name type="scientific">Dreissena polymorpha</name>
    <name type="common">Zebra mussel</name>
    <name type="synonym">Mytilus polymorpha</name>
    <dbReference type="NCBI Taxonomy" id="45954"/>
    <lineage>
        <taxon>Eukaryota</taxon>
        <taxon>Metazoa</taxon>
        <taxon>Spiralia</taxon>
        <taxon>Lophotrochozoa</taxon>
        <taxon>Mollusca</taxon>
        <taxon>Bivalvia</taxon>
        <taxon>Autobranchia</taxon>
        <taxon>Heteroconchia</taxon>
        <taxon>Euheterodonta</taxon>
        <taxon>Imparidentia</taxon>
        <taxon>Neoheterodontei</taxon>
        <taxon>Myida</taxon>
        <taxon>Dreissenoidea</taxon>
        <taxon>Dreissenidae</taxon>
        <taxon>Dreissena</taxon>
    </lineage>
</organism>
<dbReference type="EMBL" id="JAIWYP010000008">
    <property type="protein sequence ID" value="KAH3788994.1"/>
    <property type="molecule type" value="Genomic_DNA"/>
</dbReference>
<reference evidence="2" key="2">
    <citation type="submission" date="2020-11" db="EMBL/GenBank/DDBJ databases">
        <authorList>
            <person name="McCartney M.A."/>
            <person name="Auch B."/>
            <person name="Kono T."/>
            <person name="Mallez S."/>
            <person name="Becker A."/>
            <person name="Gohl D.M."/>
            <person name="Silverstein K.A.T."/>
            <person name="Koren S."/>
            <person name="Bechman K.B."/>
            <person name="Herman A."/>
            <person name="Abrahante J.E."/>
            <person name="Garbe J."/>
        </authorList>
    </citation>
    <scope>NUCLEOTIDE SEQUENCE</scope>
    <source>
        <strain evidence="2">Duluth1</strain>
        <tissue evidence="2">Whole animal</tissue>
    </source>
</reference>
<feature type="chain" id="PRO_5038395171" evidence="1">
    <location>
        <begin position="22"/>
        <end position="239"/>
    </location>
</feature>
<dbReference type="Proteomes" id="UP000828390">
    <property type="component" value="Unassembled WGS sequence"/>
</dbReference>
<name>A0A9D4EYA0_DREPO</name>
<evidence type="ECO:0000256" key="1">
    <source>
        <dbReference type="SAM" id="SignalP"/>
    </source>
</evidence>
<evidence type="ECO:0000313" key="3">
    <source>
        <dbReference type="Proteomes" id="UP000828390"/>
    </source>
</evidence>
<keyword evidence="3" id="KW-1185">Reference proteome</keyword>
<keyword evidence="1" id="KW-0732">Signal</keyword>
<feature type="signal peptide" evidence="1">
    <location>
        <begin position="1"/>
        <end position="21"/>
    </location>
</feature>
<comment type="caution">
    <text evidence="2">The sequence shown here is derived from an EMBL/GenBank/DDBJ whole genome shotgun (WGS) entry which is preliminary data.</text>
</comment>
<dbReference type="AlphaFoldDB" id="A0A9D4EYA0"/>
<gene>
    <name evidence="2" type="ORF">DPMN_167161</name>
</gene>
<accession>A0A9D4EYA0</accession>
<protein>
    <submittedName>
        <fullName evidence="2">Uncharacterized protein</fullName>
    </submittedName>
</protein>
<evidence type="ECO:0000313" key="2">
    <source>
        <dbReference type="EMBL" id="KAH3788994.1"/>
    </source>
</evidence>